<dbReference type="RefSeq" id="XP_024703005.1">
    <property type="nucleotide sequence ID" value="XM_024844387.1"/>
</dbReference>
<keyword evidence="2" id="KW-0723">Serine/threonine-protein kinase</keyword>
<evidence type="ECO:0000259" key="9">
    <source>
        <dbReference type="PROSITE" id="PS50011"/>
    </source>
</evidence>
<dbReference type="GO" id="GO:0005737">
    <property type="term" value="C:cytoplasm"/>
    <property type="evidence" value="ECO:0007669"/>
    <property type="project" value="TreeGrafter"/>
</dbReference>
<comment type="catalytic activity">
    <reaction evidence="7">
        <text>L-threonyl-[protein] + ATP = O-phospho-L-threonyl-[protein] + ADP + H(+)</text>
        <dbReference type="Rhea" id="RHEA:46608"/>
        <dbReference type="Rhea" id="RHEA-COMP:11060"/>
        <dbReference type="Rhea" id="RHEA-COMP:11605"/>
        <dbReference type="ChEBI" id="CHEBI:15378"/>
        <dbReference type="ChEBI" id="CHEBI:30013"/>
        <dbReference type="ChEBI" id="CHEBI:30616"/>
        <dbReference type="ChEBI" id="CHEBI:61977"/>
        <dbReference type="ChEBI" id="CHEBI:456216"/>
        <dbReference type="EC" id="2.7.11.1"/>
    </reaction>
</comment>
<dbReference type="GO" id="GO:0050684">
    <property type="term" value="P:regulation of mRNA processing"/>
    <property type="evidence" value="ECO:0007669"/>
    <property type="project" value="TreeGrafter"/>
</dbReference>
<evidence type="ECO:0000256" key="8">
    <source>
        <dbReference type="ARBA" id="ARBA00048679"/>
    </source>
</evidence>
<evidence type="ECO:0000256" key="4">
    <source>
        <dbReference type="ARBA" id="ARBA00022741"/>
    </source>
</evidence>
<dbReference type="Gene3D" id="3.30.200.20">
    <property type="entry name" value="Phosphorylase Kinase, domain 1"/>
    <property type="match status" value="1"/>
</dbReference>
<gene>
    <name evidence="10" type="ORF">P170DRAFT_359974</name>
</gene>
<dbReference type="Pfam" id="PF00069">
    <property type="entry name" value="Pkinase"/>
    <property type="match status" value="1"/>
</dbReference>
<dbReference type="GO" id="GO:0004674">
    <property type="term" value="F:protein serine/threonine kinase activity"/>
    <property type="evidence" value="ECO:0007669"/>
    <property type="project" value="UniProtKB-KW"/>
</dbReference>
<protein>
    <recommendedName>
        <fullName evidence="1">non-specific serine/threonine protein kinase</fullName>
        <ecNumber evidence="1">2.7.11.1</ecNumber>
    </recommendedName>
</protein>
<dbReference type="PANTHER" id="PTHR47634">
    <property type="entry name" value="PROTEIN KINASE DOMAIN-CONTAINING PROTEIN-RELATED"/>
    <property type="match status" value="1"/>
</dbReference>
<evidence type="ECO:0000256" key="6">
    <source>
        <dbReference type="ARBA" id="ARBA00022840"/>
    </source>
</evidence>
<comment type="caution">
    <text evidence="10">The sequence shown here is derived from an EMBL/GenBank/DDBJ whole genome shotgun (WGS) entry which is preliminary data.</text>
</comment>
<dbReference type="PROSITE" id="PS50011">
    <property type="entry name" value="PROTEIN_KINASE_DOM"/>
    <property type="match status" value="1"/>
</dbReference>
<dbReference type="VEuPathDB" id="FungiDB:P170DRAFT_359974"/>
<dbReference type="EC" id="2.7.11.1" evidence="1"/>
<dbReference type="Gene3D" id="1.10.510.10">
    <property type="entry name" value="Transferase(Phosphotransferase) domain 1"/>
    <property type="match status" value="1"/>
</dbReference>
<dbReference type="GeneID" id="36552087"/>
<evidence type="ECO:0000313" key="11">
    <source>
        <dbReference type="Proteomes" id="UP000234275"/>
    </source>
</evidence>
<keyword evidence="4" id="KW-0547">Nucleotide-binding</keyword>
<dbReference type="Proteomes" id="UP000234275">
    <property type="component" value="Unassembled WGS sequence"/>
</dbReference>
<evidence type="ECO:0000256" key="1">
    <source>
        <dbReference type="ARBA" id="ARBA00012513"/>
    </source>
</evidence>
<dbReference type="GO" id="GO:0005634">
    <property type="term" value="C:nucleus"/>
    <property type="evidence" value="ECO:0007669"/>
    <property type="project" value="TreeGrafter"/>
</dbReference>
<reference evidence="10 11" key="1">
    <citation type="submission" date="2016-12" db="EMBL/GenBank/DDBJ databases">
        <title>The genomes of Aspergillus section Nigri reveals drivers in fungal speciation.</title>
        <authorList>
            <consortium name="DOE Joint Genome Institute"/>
            <person name="Vesth T.C."/>
            <person name="Nybo J."/>
            <person name="Theobald S."/>
            <person name="Brandl J."/>
            <person name="Frisvad J.C."/>
            <person name="Nielsen K.F."/>
            <person name="Lyhne E.K."/>
            <person name="Kogle M.E."/>
            <person name="Kuo A."/>
            <person name="Riley R."/>
            <person name="Clum A."/>
            <person name="Nolan M."/>
            <person name="Lipzen A."/>
            <person name="Salamov A."/>
            <person name="Henrissat B."/>
            <person name="Wiebenga A."/>
            <person name="De Vries R.P."/>
            <person name="Grigoriev I.V."/>
            <person name="Mortensen U.H."/>
            <person name="Andersen M.R."/>
            <person name="Baker S.E."/>
        </authorList>
    </citation>
    <scope>NUCLEOTIDE SEQUENCE [LARGE SCALE GENOMIC DNA]</scope>
    <source>
        <strain evidence="10 11">IBT 23096</strain>
    </source>
</reference>
<proteinExistence type="predicted"/>
<dbReference type="InterPro" id="IPR011009">
    <property type="entry name" value="Kinase-like_dom_sf"/>
</dbReference>
<evidence type="ECO:0000256" key="7">
    <source>
        <dbReference type="ARBA" id="ARBA00047899"/>
    </source>
</evidence>
<dbReference type="STRING" id="1392250.A0A2I2G4C1"/>
<dbReference type="OrthoDB" id="5979581at2759"/>
<organism evidence="10 11">
    <name type="scientific">Aspergillus steynii IBT 23096</name>
    <dbReference type="NCBI Taxonomy" id="1392250"/>
    <lineage>
        <taxon>Eukaryota</taxon>
        <taxon>Fungi</taxon>
        <taxon>Dikarya</taxon>
        <taxon>Ascomycota</taxon>
        <taxon>Pezizomycotina</taxon>
        <taxon>Eurotiomycetes</taxon>
        <taxon>Eurotiomycetidae</taxon>
        <taxon>Eurotiales</taxon>
        <taxon>Aspergillaceae</taxon>
        <taxon>Aspergillus</taxon>
        <taxon>Aspergillus subgen. Circumdati</taxon>
    </lineage>
</organism>
<dbReference type="SUPFAM" id="SSF56112">
    <property type="entry name" value="Protein kinase-like (PK-like)"/>
    <property type="match status" value="1"/>
</dbReference>
<evidence type="ECO:0000256" key="2">
    <source>
        <dbReference type="ARBA" id="ARBA00022527"/>
    </source>
</evidence>
<feature type="domain" description="Protein kinase" evidence="9">
    <location>
        <begin position="71"/>
        <end position="413"/>
    </location>
</feature>
<evidence type="ECO:0000256" key="5">
    <source>
        <dbReference type="ARBA" id="ARBA00022777"/>
    </source>
</evidence>
<dbReference type="PANTHER" id="PTHR47634:SF9">
    <property type="entry name" value="PROTEIN KINASE DOMAIN-CONTAINING PROTEIN-RELATED"/>
    <property type="match status" value="1"/>
</dbReference>
<comment type="catalytic activity">
    <reaction evidence="8">
        <text>L-seryl-[protein] + ATP = O-phospho-L-seryl-[protein] + ADP + H(+)</text>
        <dbReference type="Rhea" id="RHEA:17989"/>
        <dbReference type="Rhea" id="RHEA-COMP:9863"/>
        <dbReference type="Rhea" id="RHEA-COMP:11604"/>
        <dbReference type="ChEBI" id="CHEBI:15378"/>
        <dbReference type="ChEBI" id="CHEBI:29999"/>
        <dbReference type="ChEBI" id="CHEBI:30616"/>
        <dbReference type="ChEBI" id="CHEBI:83421"/>
        <dbReference type="ChEBI" id="CHEBI:456216"/>
        <dbReference type="EC" id="2.7.11.1"/>
    </reaction>
</comment>
<dbReference type="SMART" id="SM00220">
    <property type="entry name" value="S_TKc"/>
    <property type="match status" value="1"/>
</dbReference>
<accession>A0A2I2G4C1</accession>
<dbReference type="EMBL" id="MSFO01000005">
    <property type="protein sequence ID" value="PLB47703.1"/>
    <property type="molecule type" value="Genomic_DNA"/>
</dbReference>
<dbReference type="InterPro" id="IPR000719">
    <property type="entry name" value="Prot_kinase_dom"/>
</dbReference>
<evidence type="ECO:0000256" key="3">
    <source>
        <dbReference type="ARBA" id="ARBA00022679"/>
    </source>
</evidence>
<keyword evidence="5 10" id="KW-0418">Kinase</keyword>
<keyword evidence="11" id="KW-1185">Reference proteome</keyword>
<dbReference type="InterPro" id="IPR051334">
    <property type="entry name" value="SRPK"/>
</dbReference>
<keyword evidence="6" id="KW-0067">ATP-binding</keyword>
<sequence length="416" mass="48175">MASIFSLPSRLSRRFLPWRPLFQRPASPVRDFSLNYPLIDSTEKLEEETLSWYSPSDFYSVTIGEVFQSRYQVIGKLGYGGYSTVWLGRDLQQHDYVTLKVFERNSAEGRREIETYHHLNSIGMVDHAGAKLIRQALDSFQITSEGGSFGFLVHPTLGMSLYDFRTQLRAKVLPERIVKLTLIHLLLALDYLHTEAGIIHTDIQEKNIMMAIEDTSILADFEDEEKSSPSPRKIIDDRIIYASRNLKKTKQHGRPTLCDFGQARRGSNTYYGDIQPYIYRAPEVVLRMAWNEKVDIWNVGLLTWDLFEQGHLFYGRDSDRGISDAHHIAEMIAIMGPPPKDMVQDSVYANEFFDDEVGNWKGAVEIPPVSLETLEGNLERESRLFFLQFLRKMLEWKPEERLSARELLEDPWLWSQ</sequence>
<dbReference type="AlphaFoldDB" id="A0A2I2G4C1"/>
<name>A0A2I2G4C1_9EURO</name>
<dbReference type="GO" id="GO:0000245">
    <property type="term" value="P:spliceosomal complex assembly"/>
    <property type="evidence" value="ECO:0007669"/>
    <property type="project" value="TreeGrafter"/>
</dbReference>
<keyword evidence="3" id="KW-0808">Transferase</keyword>
<dbReference type="GO" id="GO:0005524">
    <property type="term" value="F:ATP binding"/>
    <property type="evidence" value="ECO:0007669"/>
    <property type="project" value="UniProtKB-KW"/>
</dbReference>
<evidence type="ECO:0000313" key="10">
    <source>
        <dbReference type="EMBL" id="PLB47703.1"/>
    </source>
</evidence>